<gene>
    <name evidence="1" type="ORF">PHET_04439</name>
</gene>
<accession>A0A8J4X0H4</accession>
<comment type="caution">
    <text evidence="1">The sequence shown here is derived from an EMBL/GenBank/DDBJ whole genome shotgun (WGS) entry which is preliminary data.</text>
</comment>
<organism evidence="1 2">
    <name type="scientific">Paragonimus heterotremus</name>
    <dbReference type="NCBI Taxonomy" id="100268"/>
    <lineage>
        <taxon>Eukaryota</taxon>
        <taxon>Metazoa</taxon>
        <taxon>Spiralia</taxon>
        <taxon>Lophotrochozoa</taxon>
        <taxon>Platyhelminthes</taxon>
        <taxon>Trematoda</taxon>
        <taxon>Digenea</taxon>
        <taxon>Plagiorchiida</taxon>
        <taxon>Troglotremata</taxon>
        <taxon>Troglotrematidae</taxon>
        <taxon>Paragonimus</taxon>
    </lineage>
</organism>
<proteinExistence type="predicted"/>
<evidence type="ECO:0000313" key="1">
    <source>
        <dbReference type="EMBL" id="KAF5401902.1"/>
    </source>
</evidence>
<dbReference type="Proteomes" id="UP000748531">
    <property type="component" value="Unassembled WGS sequence"/>
</dbReference>
<dbReference type="AlphaFoldDB" id="A0A8J4X0H4"/>
<reference evidence="1" key="1">
    <citation type="submission" date="2019-05" db="EMBL/GenBank/DDBJ databases">
        <title>Annotation for the trematode Paragonimus heterotremus.</title>
        <authorList>
            <person name="Choi Y.-J."/>
        </authorList>
    </citation>
    <scope>NUCLEOTIDE SEQUENCE</scope>
    <source>
        <strain evidence="1">LC</strain>
    </source>
</reference>
<sequence>MGTIFIVLTIGRINKTIYIACCVQSRCSVGDQTRPMFSPAQSDVSRTMSSDTTMKSDLMEKIPITPELSIHVCRRCGGVVYVRATGVEKAACERDQKSHDRKEVEIAEP</sequence>
<keyword evidence="2" id="KW-1185">Reference proteome</keyword>
<name>A0A8J4X0H4_9TREM</name>
<dbReference type="EMBL" id="LUCH01002159">
    <property type="protein sequence ID" value="KAF5401902.1"/>
    <property type="molecule type" value="Genomic_DNA"/>
</dbReference>
<protein>
    <submittedName>
        <fullName evidence="1">Uncharacterized protein</fullName>
    </submittedName>
</protein>
<evidence type="ECO:0000313" key="2">
    <source>
        <dbReference type="Proteomes" id="UP000748531"/>
    </source>
</evidence>